<dbReference type="RefSeq" id="WP_186992157.1">
    <property type="nucleotide sequence ID" value="NZ_CP052909.1"/>
</dbReference>
<gene>
    <name evidence="2" type="ORF">ALE3EI_1320</name>
</gene>
<proteinExistence type="predicted"/>
<dbReference type="AlphaFoldDB" id="A0A7G8PU68"/>
<keyword evidence="3" id="KW-1185">Reference proteome</keyword>
<name>A0A7G8PU68_9FLAO</name>
<dbReference type="KEGG" id="alti:ALE3EI_1320"/>
<evidence type="ECO:0000313" key="3">
    <source>
        <dbReference type="Proteomes" id="UP000515514"/>
    </source>
</evidence>
<evidence type="ECO:0000259" key="1">
    <source>
        <dbReference type="Pfam" id="PF13566"/>
    </source>
</evidence>
<feature type="domain" description="DUF4130" evidence="1">
    <location>
        <begin position="86"/>
        <end position="252"/>
    </location>
</feature>
<protein>
    <recommendedName>
        <fullName evidence="1">DUF4130 domain-containing protein</fullName>
    </recommendedName>
</protein>
<dbReference type="EMBL" id="CP052909">
    <property type="protein sequence ID" value="QNJ97884.1"/>
    <property type="molecule type" value="Genomic_DNA"/>
</dbReference>
<dbReference type="Pfam" id="PF13566">
    <property type="entry name" value="DUF4130"/>
    <property type="match status" value="1"/>
</dbReference>
<dbReference type="InterPro" id="IPR025404">
    <property type="entry name" value="DUF4130"/>
</dbReference>
<dbReference type="Proteomes" id="UP000515514">
    <property type="component" value="Chromosome"/>
</dbReference>
<reference evidence="2 3" key="1">
    <citation type="submission" date="2020-04" db="EMBL/GenBank/DDBJ databases">
        <title>Genome sequence of Altibacter aquimarinus strain ALE3EI.</title>
        <authorList>
            <person name="Oh H.-M."/>
            <person name="Jang D."/>
        </authorList>
    </citation>
    <scope>NUCLEOTIDE SEQUENCE [LARGE SCALE GENOMIC DNA]</scope>
    <source>
        <strain evidence="2 3">ALE3EI</strain>
    </source>
</reference>
<evidence type="ECO:0000313" key="2">
    <source>
        <dbReference type="EMBL" id="QNJ97884.1"/>
    </source>
</evidence>
<accession>A0A7G8PU68</accession>
<organism evidence="2 3">
    <name type="scientific">Constantimarinum furrinae</name>
    <dbReference type="NCBI Taxonomy" id="2562285"/>
    <lineage>
        <taxon>Bacteria</taxon>
        <taxon>Pseudomonadati</taxon>
        <taxon>Bacteroidota</taxon>
        <taxon>Flavobacteriia</taxon>
        <taxon>Flavobacteriales</taxon>
        <taxon>Flavobacteriaceae</taxon>
        <taxon>Altibacter/Constantimarinum group</taxon>
        <taxon>Constantimarinum</taxon>
    </lineage>
</organism>
<dbReference type="InterPro" id="IPR023875">
    <property type="entry name" value="DNA_repair_put"/>
</dbReference>
<sequence length="256" mass="30476">MTTILMYDGSFNGFLSAVFIKYEYKMQQVRIRKAAFTSKNLFDSIEEVITNDKKAERVWLKLKQKCSSKGLSFLYKAYLSEIIGGEDLMLKFIEIALQSEKCIASDYSSPVVLKLSQIAKKIHREKHRMEAFVRFKQTKDNIYFATISPDYNVLPLICSHFEKRYADQKWIIYDEKRNYGLYYNGNHVIIVKIDFKKDALSSQNKALFYTRDESDFQVLWKSYFKMTNIVSRKNTKLHLQHVPKRYWKYLTEKELY</sequence>
<dbReference type="NCBIfam" id="TIGR03915">
    <property type="entry name" value="SAM_7_link_chp"/>
    <property type="match status" value="1"/>
</dbReference>